<dbReference type="InterPro" id="IPR024079">
    <property type="entry name" value="MetalloPept_cat_dom_sf"/>
</dbReference>
<dbReference type="GO" id="GO:0006509">
    <property type="term" value="P:membrane protein ectodomain proteolysis"/>
    <property type="evidence" value="ECO:0007669"/>
    <property type="project" value="TreeGrafter"/>
</dbReference>
<feature type="domain" description="Peptidase M12B" evidence="2">
    <location>
        <begin position="179"/>
        <end position="404"/>
    </location>
</feature>
<dbReference type="Gene3D" id="3.40.390.10">
    <property type="entry name" value="Collagenase (Catalytic Domain)"/>
    <property type="match status" value="1"/>
</dbReference>
<keyword evidence="1" id="KW-0862">Zinc</keyword>
<keyword evidence="4" id="KW-1185">Reference proteome</keyword>
<evidence type="ECO:0000313" key="3">
    <source>
        <dbReference type="EMBL" id="KAK0182435.1"/>
    </source>
</evidence>
<reference evidence="3" key="1">
    <citation type="journal article" date="2023" name="bioRxiv">
        <title>Scaffold-level genome assemblies of two parasitoid biocontrol wasps reveal the parthenogenesis mechanism and an associated novel virus.</title>
        <authorList>
            <person name="Inwood S."/>
            <person name="Skelly J."/>
            <person name="Guhlin J."/>
            <person name="Harrop T."/>
            <person name="Goldson S."/>
            <person name="Dearden P."/>
        </authorList>
    </citation>
    <scope>NUCLEOTIDE SEQUENCE</scope>
    <source>
        <strain evidence="3">Lincoln</strain>
        <tissue evidence="3">Whole body</tissue>
    </source>
</reference>
<feature type="binding site" evidence="1">
    <location>
        <position position="344"/>
    </location>
    <ligand>
        <name>Zn(2+)</name>
        <dbReference type="ChEBI" id="CHEBI:29105"/>
        <note>catalytic</note>
    </ligand>
</feature>
<evidence type="ECO:0000313" key="4">
    <source>
        <dbReference type="Proteomes" id="UP001168972"/>
    </source>
</evidence>
<name>A0AA39G7F3_MICHY</name>
<sequence length="495" mass="56665">MILTCDKRRYIAKVEFPLNGEKITLNLKKSYLIGKQTPVWILRESYGDSLIEETDPLTVGNAVQFYVDEDKNASIVAVTNKEDKIKIWGAYGRQLISPVYYSESYKRRRRSVDNENFTKINESEISITDFYKISQVSKFEITKNINSLLTKRREYFDKNSWKELDNSRKVRETPENSTVYPEILVIADYNIKFTTVSSPQFYNFLMYLIVFWNSVDLRFRALQDPRIRFHISGIVVAMSHESVPFLQSNFFLNRIESVGAIRSMGYWMSNRKKIFSMKSYDISIAMTNLPLGQLNMQYTDMAGVVNKIGGYCAVDWFPFTIPRAIIRDKLDFSGILGATHEIGHIFGAMHNGEDNNKKCPDYNGNIMDSTDTYACTKNIWSECSKRSISKFFKSDKADCFRNIERSKDAGDSIFLPISLLDQCNSRGFMYACKPTSTTCRALLCRDSGWEGFKTLWSCTNTGPAVEGSPCGKGICRNHLCIPSKHPLSGDFSLKL</sequence>
<organism evidence="3 4">
    <name type="scientific">Microctonus hyperodae</name>
    <name type="common">Parasitoid wasp</name>
    <dbReference type="NCBI Taxonomy" id="165561"/>
    <lineage>
        <taxon>Eukaryota</taxon>
        <taxon>Metazoa</taxon>
        <taxon>Ecdysozoa</taxon>
        <taxon>Arthropoda</taxon>
        <taxon>Hexapoda</taxon>
        <taxon>Insecta</taxon>
        <taxon>Pterygota</taxon>
        <taxon>Neoptera</taxon>
        <taxon>Endopterygota</taxon>
        <taxon>Hymenoptera</taxon>
        <taxon>Apocrita</taxon>
        <taxon>Ichneumonoidea</taxon>
        <taxon>Braconidae</taxon>
        <taxon>Euphorinae</taxon>
        <taxon>Microctonus</taxon>
    </lineage>
</organism>
<dbReference type="PANTHER" id="PTHR11905:SF249">
    <property type="entry name" value="SOL NARAE, ISOFORM C"/>
    <property type="match status" value="1"/>
</dbReference>
<feature type="active site" evidence="1">
    <location>
        <position position="341"/>
    </location>
</feature>
<dbReference type="Proteomes" id="UP001168972">
    <property type="component" value="Unassembled WGS sequence"/>
</dbReference>
<dbReference type="InterPro" id="IPR001590">
    <property type="entry name" value="Peptidase_M12B"/>
</dbReference>
<accession>A0AA39G7F3</accession>
<feature type="binding site" evidence="1">
    <location>
        <position position="340"/>
    </location>
    <ligand>
        <name>Zn(2+)</name>
        <dbReference type="ChEBI" id="CHEBI:29105"/>
        <note>catalytic</note>
    </ligand>
</feature>
<dbReference type="PANTHER" id="PTHR11905">
    <property type="entry name" value="ADAM A DISINTEGRIN AND METALLOPROTEASE DOMAIN"/>
    <property type="match status" value="1"/>
</dbReference>
<dbReference type="Pfam" id="PF01421">
    <property type="entry name" value="Reprolysin"/>
    <property type="match status" value="1"/>
</dbReference>
<gene>
    <name evidence="3" type="ORF">PV327_000577</name>
</gene>
<evidence type="ECO:0000256" key="1">
    <source>
        <dbReference type="PROSITE-ProRule" id="PRU00276"/>
    </source>
</evidence>
<reference evidence="3" key="2">
    <citation type="submission" date="2023-03" db="EMBL/GenBank/DDBJ databases">
        <authorList>
            <person name="Inwood S.N."/>
            <person name="Skelly J.G."/>
            <person name="Guhlin J."/>
            <person name="Harrop T.W.R."/>
            <person name="Goldson S.G."/>
            <person name="Dearden P.K."/>
        </authorList>
    </citation>
    <scope>NUCLEOTIDE SEQUENCE</scope>
    <source>
        <strain evidence="3">Lincoln</strain>
        <tissue evidence="3">Whole body</tissue>
    </source>
</reference>
<comment type="caution">
    <text evidence="3">The sequence shown here is derived from an EMBL/GenBank/DDBJ whole genome shotgun (WGS) entry which is preliminary data.</text>
</comment>
<evidence type="ECO:0000259" key="2">
    <source>
        <dbReference type="PROSITE" id="PS50215"/>
    </source>
</evidence>
<dbReference type="EMBL" id="JAQQBR010000001">
    <property type="protein sequence ID" value="KAK0182435.1"/>
    <property type="molecule type" value="Genomic_DNA"/>
</dbReference>
<dbReference type="SUPFAM" id="SSF55486">
    <property type="entry name" value="Metalloproteases ('zincins'), catalytic domain"/>
    <property type="match status" value="1"/>
</dbReference>
<feature type="binding site" evidence="1">
    <location>
        <position position="350"/>
    </location>
    <ligand>
        <name>Zn(2+)</name>
        <dbReference type="ChEBI" id="CHEBI:29105"/>
        <note>catalytic</note>
    </ligand>
</feature>
<dbReference type="GO" id="GO:0046872">
    <property type="term" value="F:metal ion binding"/>
    <property type="evidence" value="ECO:0007669"/>
    <property type="project" value="UniProtKB-KW"/>
</dbReference>
<dbReference type="PROSITE" id="PS50215">
    <property type="entry name" value="ADAM_MEPRO"/>
    <property type="match status" value="1"/>
</dbReference>
<proteinExistence type="predicted"/>
<keyword evidence="1" id="KW-0479">Metal-binding</keyword>
<comment type="caution">
    <text evidence="1">Lacks conserved residue(s) required for the propagation of feature annotation.</text>
</comment>
<dbReference type="AlphaFoldDB" id="A0AA39G7F3"/>
<protein>
    <recommendedName>
        <fullName evidence="2">Peptidase M12B domain-containing protein</fullName>
    </recommendedName>
</protein>
<dbReference type="GO" id="GO:0004222">
    <property type="term" value="F:metalloendopeptidase activity"/>
    <property type="evidence" value="ECO:0007669"/>
    <property type="project" value="InterPro"/>
</dbReference>